<dbReference type="GO" id="GO:0003676">
    <property type="term" value="F:nucleic acid binding"/>
    <property type="evidence" value="ECO:0007669"/>
    <property type="project" value="InterPro"/>
</dbReference>
<dbReference type="Proteomes" id="UP000007148">
    <property type="component" value="Unassembled WGS sequence"/>
</dbReference>
<evidence type="ECO:0000313" key="3">
    <source>
        <dbReference type="Proteomes" id="UP000007148"/>
    </source>
</evidence>
<dbReference type="InParanoid" id="G4TF18"/>
<sequence>MQSRSRLLLQAIPSLRVQRLPTKFTPLLRTVSSDASKQTARNWRDSRGPRRHPEQRSVSPWISLFRETSGPSCTLSYAEKQARWNEKFPVKRNPSKDVFFKNLPPFVATASILSTFPAIQTITYRTYDDHTCAVRFGSVEEAQAAVEAVNSADEFPFLVPQPLEYDPQVKFLGPVRANYVESSAMEPTNTKLFVSHYQGTEQALKEKLGPYIPADHTLQIRYGPRGQIWIDMGSIDAVKEACKGLSDASYTCEFSLLVAPSKPSKQEDSVTPI</sequence>
<reference evidence="2 3" key="1">
    <citation type="journal article" date="2011" name="PLoS Pathog.">
        <title>Endophytic Life Strategies Decoded by Genome and Transcriptome Analyses of the Mutualistic Root Symbiont Piriformospora indica.</title>
        <authorList>
            <person name="Zuccaro A."/>
            <person name="Lahrmann U."/>
            <person name="Guldener U."/>
            <person name="Langen G."/>
            <person name="Pfiffi S."/>
            <person name="Biedenkopf D."/>
            <person name="Wong P."/>
            <person name="Samans B."/>
            <person name="Grimm C."/>
            <person name="Basiewicz M."/>
            <person name="Murat C."/>
            <person name="Martin F."/>
            <person name="Kogel K.H."/>
        </authorList>
    </citation>
    <scope>NUCLEOTIDE SEQUENCE [LARGE SCALE GENOMIC DNA]</scope>
    <source>
        <strain evidence="2 3">DSM 11827</strain>
    </source>
</reference>
<feature type="compositionally biased region" description="Basic and acidic residues" evidence="1">
    <location>
        <begin position="42"/>
        <end position="55"/>
    </location>
</feature>
<protein>
    <recommendedName>
        <fullName evidence="4">RRM domain-containing protein</fullName>
    </recommendedName>
</protein>
<comment type="caution">
    <text evidence="2">The sequence shown here is derived from an EMBL/GenBank/DDBJ whole genome shotgun (WGS) entry which is preliminary data.</text>
</comment>
<evidence type="ECO:0000313" key="2">
    <source>
        <dbReference type="EMBL" id="CCA69911.1"/>
    </source>
</evidence>
<dbReference type="InterPro" id="IPR035979">
    <property type="entry name" value="RBD_domain_sf"/>
</dbReference>
<accession>G4TF18</accession>
<evidence type="ECO:0000256" key="1">
    <source>
        <dbReference type="SAM" id="MobiDB-lite"/>
    </source>
</evidence>
<organism evidence="2 3">
    <name type="scientific">Serendipita indica (strain DSM 11827)</name>
    <name type="common">Root endophyte fungus</name>
    <name type="synonym">Piriformospora indica</name>
    <dbReference type="NCBI Taxonomy" id="1109443"/>
    <lineage>
        <taxon>Eukaryota</taxon>
        <taxon>Fungi</taxon>
        <taxon>Dikarya</taxon>
        <taxon>Basidiomycota</taxon>
        <taxon>Agaricomycotina</taxon>
        <taxon>Agaricomycetes</taxon>
        <taxon>Sebacinales</taxon>
        <taxon>Serendipitaceae</taxon>
        <taxon>Serendipita</taxon>
    </lineage>
</organism>
<proteinExistence type="predicted"/>
<dbReference type="AlphaFoldDB" id="G4TF18"/>
<evidence type="ECO:0008006" key="4">
    <source>
        <dbReference type="Google" id="ProtNLM"/>
    </source>
</evidence>
<dbReference type="HOGENOM" id="CLU_1019814_0_0_1"/>
<feature type="region of interest" description="Disordered" evidence="1">
    <location>
        <begin position="31"/>
        <end position="57"/>
    </location>
</feature>
<dbReference type="SUPFAM" id="SSF54928">
    <property type="entry name" value="RNA-binding domain, RBD"/>
    <property type="match status" value="1"/>
</dbReference>
<feature type="compositionally biased region" description="Polar residues" evidence="1">
    <location>
        <begin position="31"/>
        <end position="41"/>
    </location>
</feature>
<keyword evidence="3" id="KW-1185">Reference proteome</keyword>
<gene>
    <name evidence="2" type="ORF">PIIN_03851</name>
</gene>
<dbReference type="EMBL" id="CAFZ01000067">
    <property type="protein sequence ID" value="CCA69911.1"/>
    <property type="molecule type" value="Genomic_DNA"/>
</dbReference>
<name>G4TF18_SERID</name>